<evidence type="ECO:0000313" key="2">
    <source>
        <dbReference type="Proteomes" id="UP000042997"/>
    </source>
</evidence>
<dbReference type="Proteomes" id="UP000042997">
    <property type="component" value="Unassembled WGS sequence"/>
</dbReference>
<evidence type="ECO:0000313" key="1">
    <source>
        <dbReference type="EMBL" id="CDZ87404.1"/>
    </source>
</evidence>
<sequence>MILPVGTPVGSARDYAGYSGADRLRGRLTLDYPGVGPVDQCTLPAGLLRFAAAPADRVGHG</sequence>
<reference evidence="1 2" key="1">
    <citation type="journal article" date="2014" name="Genome Announc.">
        <title>Draft Genome Sequence of Propane- and Butane-Oxidizing Actinobacterium Rhodococcus ruber IEGM 231.</title>
        <authorList>
            <person name="Ivshina I.B."/>
            <person name="Kuyukina M.S."/>
            <person name="Krivoruchko A.V."/>
            <person name="Barbe V."/>
            <person name="Fischer C."/>
        </authorList>
    </citation>
    <scope>NUCLEOTIDE SEQUENCE [LARGE SCALE GENOMIC DNA]</scope>
</reference>
<proteinExistence type="predicted"/>
<dbReference type="AlphaFoldDB" id="A0A098BFB7"/>
<protein>
    <submittedName>
        <fullName evidence="1">Uncharacterized protein</fullName>
    </submittedName>
</protein>
<name>A0A098BFB7_9NOCA</name>
<organism evidence="1 2">
    <name type="scientific">Rhodococcus ruber</name>
    <dbReference type="NCBI Taxonomy" id="1830"/>
    <lineage>
        <taxon>Bacteria</taxon>
        <taxon>Bacillati</taxon>
        <taxon>Actinomycetota</taxon>
        <taxon>Actinomycetes</taxon>
        <taxon>Mycobacteriales</taxon>
        <taxon>Nocardiaceae</taxon>
        <taxon>Rhodococcus</taxon>
    </lineage>
</organism>
<accession>A0A098BFB7</accession>
<gene>
    <name evidence="1" type="ORF">RHRU231_240004</name>
</gene>
<dbReference type="EMBL" id="CCSD01000033">
    <property type="protein sequence ID" value="CDZ87404.1"/>
    <property type="molecule type" value="Genomic_DNA"/>
</dbReference>